<evidence type="ECO:0000256" key="4">
    <source>
        <dbReference type="ARBA" id="ARBA00022889"/>
    </source>
</evidence>
<evidence type="ECO:0000256" key="6">
    <source>
        <dbReference type="ARBA" id="ARBA00023157"/>
    </source>
</evidence>
<dbReference type="STRING" id="225164.V4AK83"/>
<dbReference type="InterPro" id="IPR036179">
    <property type="entry name" value="Ig-like_dom_sf"/>
</dbReference>
<name>V4AK83_LOTGI</name>
<dbReference type="GO" id="GO:0007157">
    <property type="term" value="P:heterophilic cell-cell adhesion via plasma membrane cell adhesion molecules"/>
    <property type="evidence" value="ECO:0007669"/>
    <property type="project" value="TreeGrafter"/>
</dbReference>
<dbReference type="CTD" id="20247732"/>
<dbReference type="Proteomes" id="UP000030746">
    <property type="component" value="Unassembled WGS sequence"/>
</dbReference>
<dbReference type="InterPro" id="IPR007110">
    <property type="entry name" value="Ig-like_dom"/>
</dbReference>
<keyword evidence="9" id="KW-1133">Transmembrane helix</keyword>
<dbReference type="SUPFAM" id="SSF48726">
    <property type="entry name" value="Immunoglobulin"/>
    <property type="match status" value="3"/>
</dbReference>
<keyword evidence="4" id="KW-0130">Cell adhesion</keyword>
<accession>V4AK83</accession>
<feature type="signal peptide" evidence="10">
    <location>
        <begin position="1"/>
        <end position="27"/>
    </location>
</feature>
<evidence type="ECO:0000256" key="9">
    <source>
        <dbReference type="SAM" id="Phobius"/>
    </source>
</evidence>
<dbReference type="KEGG" id="lgi:LOTGIDRAFT_228656"/>
<evidence type="ECO:0000256" key="1">
    <source>
        <dbReference type="ARBA" id="ARBA00004167"/>
    </source>
</evidence>
<evidence type="ECO:0000256" key="3">
    <source>
        <dbReference type="ARBA" id="ARBA00022737"/>
    </source>
</evidence>
<reference evidence="12 13" key="1">
    <citation type="journal article" date="2013" name="Nature">
        <title>Insights into bilaterian evolution from three spiralian genomes.</title>
        <authorList>
            <person name="Simakov O."/>
            <person name="Marletaz F."/>
            <person name="Cho S.J."/>
            <person name="Edsinger-Gonzales E."/>
            <person name="Havlak P."/>
            <person name="Hellsten U."/>
            <person name="Kuo D.H."/>
            <person name="Larsson T."/>
            <person name="Lv J."/>
            <person name="Arendt D."/>
            <person name="Savage R."/>
            <person name="Osoegawa K."/>
            <person name="de Jong P."/>
            <person name="Grimwood J."/>
            <person name="Chapman J.A."/>
            <person name="Shapiro H."/>
            <person name="Aerts A."/>
            <person name="Otillar R.P."/>
            <person name="Terry A.Y."/>
            <person name="Boore J.L."/>
            <person name="Grigoriev I.V."/>
            <person name="Lindberg D.R."/>
            <person name="Seaver E.C."/>
            <person name="Weisblat D.A."/>
            <person name="Putnam N.H."/>
            <person name="Rokhsar D.S."/>
        </authorList>
    </citation>
    <scope>NUCLEOTIDE SEQUENCE [LARGE SCALE GENOMIC DNA]</scope>
</reference>
<keyword evidence="2 10" id="KW-0732">Signal</keyword>
<dbReference type="RefSeq" id="XP_009055571.1">
    <property type="nucleotide sequence ID" value="XM_009057323.1"/>
</dbReference>
<keyword evidence="6" id="KW-1015">Disulfide bond</keyword>
<dbReference type="PROSITE" id="PS50835">
    <property type="entry name" value="IG_LIKE"/>
    <property type="match status" value="2"/>
</dbReference>
<organism evidence="12 13">
    <name type="scientific">Lottia gigantea</name>
    <name type="common">Giant owl limpet</name>
    <dbReference type="NCBI Taxonomy" id="225164"/>
    <lineage>
        <taxon>Eukaryota</taxon>
        <taxon>Metazoa</taxon>
        <taxon>Spiralia</taxon>
        <taxon>Lophotrochozoa</taxon>
        <taxon>Mollusca</taxon>
        <taxon>Gastropoda</taxon>
        <taxon>Patellogastropoda</taxon>
        <taxon>Lottioidea</taxon>
        <taxon>Lottiidae</taxon>
        <taxon>Lottia</taxon>
    </lineage>
</organism>
<evidence type="ECO:0000256" key="10">
    <source>
        <dbReference type="SAM" id="SignalP"/>
    </source>
</evidence>
<keyword evidence="3" id="KW-0677">Repeat</keyword>
<keyword evidence="7" id="KW-0325">Glycoprotein</keyword>
<evidence type="ECO:0000313" key="12">
    <source>
        <dbReference type="EMBL" id="ESO93956.1"/>
    </source>
</evidence>
<dbReference type="OrthoDB" id="6158624at2759"/>
<evidence type="ECO:0000256" key="2">
    <source>
        <dbReference type="ARBA" id="ARBA00022729"/>
    </source>
</evidence>
<dbReference type="InterPro" id="IPR003599">
    <property type="entry name" value="Ig_sub"/>
</dbReference>
<dbReference type="PANTHER" id="PTHR23277:SF108">
    <property type="entry name" value="FASCICLIN-3"/>
    <property type="match status" value="1"/>
</dbReference>
<feature type="chain" id="PRO_5004716940" description="Ig-like domain-containing protein" evidence="10">
    <location>
        <begin position="28"/>
        <end position="526"/>
    </location>
</feature>
<dbReference type="SMART" id="SM00409">
    <property type="entry name" value="IG"/>
    <property type="match status" value="3"/>
</dbReference>
<evidence type="ECO:0000256" key="8">
    <source>
        <dbReference type="SAM" id="MobiDB-lite"/>
    </source>
</evidence>
<dbReference type="GO" id="GO:0005912">
    <property type="term" value="C:adherens junction"/>
    <property type="evidence" value="ECO:0007669"/>
    <property type="project" value="TreeGrafter"/>
</dbReference>
<comment type="subcellular location">
    <subcellularLocation>
        <location evidence="1">Membrane</location>
        <topology evidence="1">Single-pass membrane protein</topology>
    </subcellularLocation>
</comment>
<evidence type="ECO:0000256" key="7">
    <source>
        <dbReference type="ARBA" id="ARBA00023180"/>
    </source>
</evidence>
<dbReference type="InterPro" id="IPR051427">
    <property type="entry name" value="Nectin/Nectin-like"/>
</dbReference>
<keyword evidence="9" id="KW-0812">Transmembrane</keyword>
<dbReference type="AlphaFoldDB" id="V4AK83"/>
<dbReference type="InterPro" id="IPR013783">
    <property type="entry name" value="Ig-like_fold"/>
</dbReference>
<dbReference type="GO" id="GO:0016020">
    <property type="term" value="C:membrane"/>
    <property type="evidence" value="ECO:0007669"/>
    <property type="project" value="UniProtKB-SubCell"/>
</dbReference>
<dbReference type="OMA" id="TYDRMYT"/>
<dbReference type="InterPro" id="IPR003598">
    <property type="entry name" value="Ig_sub2"/>
</dbReference>
<feature type="transmembrane region" description="Helical" evidence="9">
    <location>
        <begin position="390"/>
        <end position="413"/>
    </location>
</feature>
<dbReference type="Pfam" id="PF08205">
    <property type="entry name" value="C2-set_2"/>
    <property type="match status" value="1"/>
</dbReference>
<feature type="region of interest" description="Disordered" evidence="8">
    <location>
        <begin position="463"/>
        <end position="489"/>
    </location>
</feature>
<dbReference type="GeneID" id="20247732"/>
<feature type="compositionally biased region" description="Low complexity" evidence="8">
    <location>
        <begin position="358"/>
        <end position="375"/>
    </location>
</feature>
<dbReference type="Gene3D" id="2.60.40.10">
    <property type="entry name" value="Immunoglobulins"/>
    <property type="match status" value="3"/>
</dbReference>
<proteinExistence type="predicted"/>
<dbReference type="Pfam" id="PF13927">
    <property type="entry name" value="Ig_3"/>
    <property type="match status" value="1"/>
</dbReference>
<dbReference type="EMBL" id="KB201890">
    <property type="protein sequence ID" value="ESO93956.1"/>
    <property type="molecule type" value="Genomic_DNA"/>
</dbReference>
<evidence type="ECO:0000313" key="13">
    <source>
        <dbReference type="Proteomes" id="UP000030746"/>
    </source>
</evidence>
<feature type="region of interest" description="Disordered" evidence="8">
    <location>
        <begin position="355"/>
        <end position="383"/>
    </location>
</feature>
<dbReference type="InterPro" id="IPR013162">
    <property type="entry name" value="CD80_C2-set"/>
</dbReference>
<feature type="region of interest" description="Disordered" evidence="8">
    <location>
        <begin position="422"/>
        <end position="442"/>
    </location>
</feature>
<feature type="compositionally biased region" description="Low complexity" evidence="8">
    <location>
        <begin position="465"/>
        <end position="483"/>
    </location>
</feature>
<feature type="domain" description="Ig-like" evidence="11">
    <location>
        <begin position="268"/>
        <end position="345"/>
    </location>
</feature>
<evidence type="ECO:0000256" key="5">
    <source>
        <dbReference type="ARBA" id="ARBA00023136"/>
    </source>
</evidence>
<dbReference type="SMART" id="SM00408">
    <property type="entry name" value="IGc2"/>
    <property type="match status" value="1"/>
</dbReference>
<evidence type="ECO:0000259" key="11">
    <source>
        <dbReference type="PROSITE" id="PS50835"/>
    </source>
</evidence>
<protein>
    <recommendedName>
        <fullName evidence="11">Ig-like domain-containing protein</fullName>
    </recommendedName>
</protein>
<gene>
    <name evidence="12" type="ORF">LOTGIDRAFT_228656</name>
</gene>
<dbReference type="GO" id="GO:0007156">
    <property type="term" value="P:homophilic cell adhesion via plasma membrane adhesion molecules"/>
    <property type="evidence" value="ECO:0007669"/>
    <property type="project" value="TreeGrafter"/>
</dbReference>
<dbReference type="PANTHER" id="PTHR23277">
    <property type="entry name" value="NECTIN-RELATED"/>
    <property type="match status" value="1"/>
</dbReference>
<feature type="domain" description="Ig-like" evidence="11">
    <location>
        <begin position="155"/>
        <end position="256"/>
    </location>
</feature>
<dbReference type="HOGENOM" id="CLU_518060_0_0_1"/>
<keyword evidence="13" id="KW-1185">Reference proteome</keyword>
<sequence length="526" mass="58051">MDYQGERNILSWTGFLCLMALIVSVNCGEINTFPNKQGLLNGPLDITCSYNLKQGEILDSVTIFRQKSGDVSGYKNIVRFTPSGTNYYSDGEDLRDRSALSLQNNVATLAITSVKCVDEAQYRCVLSFFTNTSLIAGDDKIMPGGLTVQGGPQKPSQLNQSPTDVASEYESVTFTCVAEIGKSPKGAIKWEKVMADNSKEIISESVTNVESETKDSCTKTMTSKLVLNVTQADNGKKIQCSTTHQNLQDPNHFRITNSLIVNYPVNQPNVYQTPNKPAQVEGDRVVLTCTANSVPAATYKWHHIESNVTYDANSNGEKVFLNIQLSDIGTYRCDAMNTYQNQTFTASKSVLVQVEKQTTPSPTSSPGTSSSKPGGATQPSTGGNDDNETLIIIIVCVVVGLLIIAGIILFIICRKKRQEKIKSQKIETPSEKPYNNNPAINRYASRQPDLVSDEKKLYANQQLHPYNNPNSSYNNNPYDYNPNTSFDKRSEDFSSYGDINFDDRPRSRKPVALSDADYADISMPRV</sequence>
<keyword evidence="5 9" id="KW-0472">Membrane</keyword>